<gene>
    <name evidence="2" type="ORF">E9232_007057</name>
</gene>
<evidence type="ECO:0000313" key="2">
    <source>
        <dbReference type="EMBL" id="MDR6294503.1"/>
    </source>
</evidence>
<feature type="compositionally biased region" description="Polar residues" evidence="1">
    <location>
        <begin position="74"/>
        <end position="84"/>
    </location>
</feature>
<evidence type="ECO:0000313" key="3">
    <source>
        <dbReference type="Proteomes" id="UP001262410"/>
    </source>
</evidence>
<reference evidence="2 3" key="1">
    <citation type="submission" date="2023-07" db="EMBL/GenBank/DDBJ databases">
        <title>Sorghum-associated microbial communities from plants grown in Nebraska, USA.</title>
        <authorList>
            <person name="Schachtman D."/>
        </authorList>
    </citation>
    <scope>NUCLEOTIDE SEQUENCE [LARGE SCALE GENOMIC DNA]</scope>
    <source>
        <strain evidence="2 3">584</strain>
    </source>
</reference>
<keyword evidence="3" id="KW-1185">Reference proteome</keyword>
<name>A0ABU1K1R6_9PROT</name>
<dbReference type="RefSeq" id="WP_309802058.1">
    <property type="nucleotide sequence ID" value="NZ_JAVDPW010000020.1"/>
</dbReference>
<sequence length="92" mass="10399">MHDLLKPLWRQHGMTVIMVTHDLKEAFGLGTRLIAFDKLRHDPQAPGRYGARLTYDLDLPRRRAAPVAPVPRANQDSHSGTSTLPLRPRHST</sequence>
<comment type="caution">
    <text evidence="2">The sequence shown here is derived from an EMBL/GenBank/DDBJ whole genome shotgun (WGS) entry which is preliminary data.</text>
</comment>
<organism evidence="2 3">
    <name type="scientific">Inquilinus ginsengisoli</name>
    <dbReference type="NCBI Taxonomy" id="363840"/>
    <lineage>
        <taxon>Bacteria</taxon>
        <taxon>Pseudomonadati</taxon>
        <taxon>Pseudomonadota</taxon>
        <taxon>Alphaproteobacteria</taxon>
        <taxon>Rhodospirillales</taxon>
        <taxon>Rhodospirillaceae</taxon>
        <taxon>Inquilinus</taxon>
    </lineage>
</organism>
<dbReference type="InterPro" id="IPR027417">
    <property type="entry name" value="P-loop_NTPase"/>
</dbReference>
<dbReference type="EMBL" id="JAVDPW010000020">
    <property type="protein sequence ID" value="MDR6294503.1"/>
    <property type="molecule type" value="Genomic_DNA"/>
</dbReference>
<protein>
    <submittedName>
        <fullName evidence="2">ABC-type nitrate/sulfonate/bicarbonate transport system ATPase subunit</fullName>
    </submittedName>
</protein>
<accession>A0ABU1K1R6</accession>
<dbReference type="SUPFAM" id="SSF52540">
    <property type="entry name" value="P-loop containing nucleoside triphosphate hydrolases"/>
    <property type="match status" value="1"/>
</dbReference>
<evidence type="ECO:0000256" key="1">
    <source>
        <dbReference type="SAM" id="MobiDB-lite"/>
    </source>
</evidence>
<dbReference type="Proteomes" id="UP001262410">
    <property type="component" value="Unassembled WGS sequence"/>
</dbReference>
<proteinExistence type="predicted"/>
<feature type="region of interest" description="Disordered" evidence="1">
    <location>
        <begin position="64"/>
        <end position="92"/>
    </location>
</feature>